<sequence>MQIFANKQELIIEVNWLSTNSNLLQRADMAVNVASDDEVPNCFGALLVGCLCRADFHELHYSQHQQSVEEAKKKVSNILDGHQSSFEEVDRYGNVGVGTVGFSSSGLAGSSGLTGTSGLAGSAGFGSSAGSKFGSSHSANFATSSSFGSNANYASGSSHGSSLGALSSSSAGINSDVQRIVPELTISGSGLGGHESYLRRDDLQVASPLVYTSPSFGSERYYHQEERRTSNAATPFVYSAPAVGSEKLAHHAERRLQQQTSVPVIQFAPSTSGSENYVHQAEQRVQSQAVPVLRYGTAPVALDSDRFMHLQESRLQTQPVPAIHYAAPSSGSERYVVVKEERLQQAPLPLVLNPSGGHESYVKYKKVTTSATQPQLLATPLSSSYVQQTSSNANAGSLASSNLLGTSNVHFDSNLGAVATPYSAPSSTFGSSTRTTGSSNSLFKTGLSGSSNLDTSSGFSTGLSSANSDAGSFSGQSRFGSNFGSESSLNSKFGSSFGADSSLGGNSNLLASSNGLHNYMQEAERLAKLQVQGLNVGGTRTGGSQLTANLESTNAVGGLGGLNTFGGAGSGGYKTKSWEKSSKWSSQSEFGSDGQVKNYKELSTGESEQYDVNGRRTGYKAATTTLDDNGKVSSYSLHT</sequence>
<reference evidence="2" key="1">
    <citation type="submission" date="2020-05" db="UniProtKB">
        <authorList>
            <consortium name="EnsemblMetazoa"/>
        </authorList>
    </citation>
    <scope>IDENTIFICATION</scope>
    <source>
        <strain evidence="2">TTRI</strain>
    </source>
</reference>
<proteinExistence type="predicted"/>
<dbReference type="STRING" id="7395.A0A1A9UEW7"/>
<keyword evidence="3" id="KW-1185">Reference proteome</keyword>
<organism evidence="2 3">
    <name type="scientific">Glossina austeni</name>
    <name type="common">Savannah tsetse fly</name>
    <dbReference type="NCBI Taxonomy" id="7395"/>
    <lineage>
        <taxon>Eukaryota</taxon>
        <taxon>Metazoa</taxon>
        <taxon>Ecdysozoa</taxon>
        <taxon>Arthropoda</taxon>
        <taxon>Hexapoda</taxon>
        <taxon>Insecta</taxon>
        <taxon>Pterygota</taxon>
        <taxon>Neoptera</taxon>
        <taxon>Endopterygota</taxon>
        <taxon>Diptera</taxon>
        <taxon>Brachycera</taxon>
        <taxon>Muscomorpha</taxon>
        <taxon>Hippoboscoidea</taxon>
        <taxon>Glossinidae</taxon>
        <taxon>Glossina</taxon>
    </lineage>
</organism>
<evidence type="ECO:0000313" key="2">
    <source>
        <dbReference type="EnsemblMetazoa" id="GAUT002611-PA"/>
    </source>
</evidence>
<protein>
    <submittedName>
        <fullName evidence="2">Uncharacterized protein</fullName>
    </submittedName>
</protein>
<evidence type="ECO:0000313" key="3">
    <source>
        <dbReference type="Proteomes" id="UP000078200"/>
    </source>
</evidence>
<accession>A0A1A9UEW7</accession>
<name>A0A1A9UEW7_GLOAU</name>
<dbReference type="VEuPathDB" id="VectorBase:GAUT002611"/>
<evidence type="ECO:0000256" key="1">
    <source>
        <dbReference type="SAM" id="MobiDB-lite"/>
    </source>
</evidence>
<dbReference type="EnsemblMetazoa" id="GAUT002611-RA">
    <property type="protein sequence ID" value="GAUT002611-PA"/>
    <property type="gene ID" value="GAUT002611"/>
</dbReference>
<dbReference type="Proteomes" id="UP000078200">
    <property type="component" value="Unassembled WGS sequence"/>
</dbReference>
<feature type="region of interest" description="Disordered" evidence="1">
    <location>
        <begin position="584"/>
        <end position="616"/>
    </location>
</feature>
<dbReference type="AlphaFoldDB" id="A0A1A9UEW7"/>